<comment type="catalytic activity">
    <reaction evidence="6">
        <text>dUTP + H2O = dUMP + diphosphate + H(+)</text>
        <dbReference type="Rhea" id="RHEA:10248"/>
        <dbReference type="ChEBI" id="CHEBI:15377"/>
        <dbReference type="ChEBI" id="CHEBI:15378"/>
        <dbReference type="ChEBI" id="CHEBI:33019"/>
        <dbReference type="ChEBI" id="CHEBI:61555"/>
        <dbReference type="ChEBI" id="CHEBI:246422"/>
        <dbReference type="EC" id="3.6.1.23"/>
    </reaction>
</comment>
<comment type="pathway">
    <text evidence="1 6">Pyrimidine metabolism; dUMP biosynthesis; dUMP from dCTP (dUTP route): step 2/2.</text>
</comment>
<keyword evidence="5 6" id="KW-0546">Nucleotide metabolism</keyword>
<dbReference type="GO" id="GO:0004170">
    <property type="term" value="F:dUTP diphosphatase activity"/>
    <property type="evidence" value="ECO:0007669"/>
    <property type="project" value="UniProtKB-UniRule"/>
</dbReference>
<sequence>MFQESIEMKMIGDSKMPVCMNGVYKLFARESGIIQARHGAKIPTGFMMKMQKSYFAKIQPSRIRTFGGVIDSDYRGEICVLAFNSMNTDFEYAAGDEVAEMMILRIVTPEIKKFYSCFCDCKANVMACAIATTP</sequence>
<evidence type="ECO:0000256" key="2">
    <source>
        <dbReference type="ARBA" id="ARBA00006581"/>
    </source>
</evidence>
<dbReference type="AlphaFoldDB" id="A0A0B2UMP4"/>
<dbReference type="STRING" id="1354746.A0A0B2UMP4"/>
<dbReference type="CDD" id="cd07557">
    <property type="entry name" value="trimeric_dUTPase"/>
    <property type="match status" value="1"/>
</dbReference>
<evidence type="ECO:0000313" key="8">
    <source>
        <dbReference type="EMBL" id="KHN70574.1"/>
    </source>
</evidence>
<evidence type="ECO:0000313" key="9">
    <source>
        <dbReference type="Proteomes" id="UP000031056"/>
    </source>
</evidence>
<organism evidence="8 9">
    <name type="scientific">Ordospora colligata OC4</name>
    <dbReference type="NCBI Taxonomy" id="1354746"/>
    <lineage>
        <taxon>Eukaryota</taxon>
        <taxon>Fungi</taxon>
        <taxon>Fungi incertae sedis</taxon>
        <taxon>Microsporidia</taxon>
        <taxon>Ordosporidae</taxon>
        <taxon>Ordospora</taxon>
    </lineage>
</organism>
<dbReference type="EMBL" id="JOKQ01000001">
    <property type="protein sequence ID" value="KHN70574.1"/>
    <property type="molecule type" value="Genomic_DNA"/>
</dbReference>
<keyword evidence="6" id="KW-0479">Metal-binding</keyword>
<comment type="caution">
    <text evidence="8">The sequence shown here is derived from an EMBL/GenBank/DDBJ whole genome shotgun (WGS) entry which is preliminary data.</text>
</comment>
<dbReference type="SUPFAM" id="SSF51283">
    <property type="entry name" value="dUTPase-like"/>
    <property type="match status" value="1"/>
</dbReference>
<keyword evidence="4 6" id="KW-0378">Hydrolase</keyword>
<dbReference type="GO" id="GO:0046081">
    <property type="term" value="P:dUTP catabolic process"/>
    <property type="evidence" value="ECO:0007669"/>
    <property type="project" value="UniProtKB-UniRule"/>
</dbReference>
<dbReference type="InterPro" id="IPR033704">
    <property type="entry name" value="dUTPase_trimeric"/>
</dbReference>
<dbReference type="Pfam" id="PF00692">
    <property type="entry name" value="dUTPase"/>
    <property type="match status" value="1"/>
</dbReference>
<dbReference type="InterPro" id="IPR036157">
    <property type="entry name" value="dUTPase-like_sf"/>
</dbReference>
<evidence type="ECO:0000256" key="3">
    <source>
        <dbReference type="ARBA" id="ARBA00011233"/>
    </source>
</evidence>
<evidence type="ECO:0000259" key="7">
    <source>
        <dbReference type="Pfam" id="PF00692"/>
    </source>
</evidence>
<feature type="domain" description="dUTPase-like" evidence="7">
    <location>
        <begin position="24"/>
        <end position="113"/>
    </location>
</feature>
<dbReference type="PANTHER" id="PTHR11241">
    <property type="entry name" value="DEOXYURIDINE 5'-TRIPHOSPHATE NUCLEOTIDOHYDROLASE"/>
    <property type="match status" value="1"/>
</dbReference>
<dbReference type="GO" id="GO:0006226">
    <property type="term" value="P:dUMP biosynthetic process"/>
    <property type="evidence" value="ECO:0007669"/>
    <property type="project" value="UniProtKB-UniRule"/>
</dbReference>
<evidence type="ECO:0000256" key="6">
    <source>
        <dbReference type="RuleBase" id="RU367024"/>
    </source>
</evidence>
<proteinExistence type="inferred from homology"/>
<dbReference type="InParanoid" id="A0A0B2UMP4"/>
<dbReference type="RefSeq" id="XP_014564616.1">
    <property type="nucleotide sequence ID" value="XM_014709130.1"/>
</dbReference>
<dbReference type="InterPro" id="IPR008181">
    <property type="entry name" value="dUTPase"/>
</dbReference>
<reference evidence="8 9" key="1">
    <citation type="journal article" date="2014" name="MBio">
        <title>The Ordospora colligata genome; evolution of extreme reduction in microsporidia and host-to-parasite horizontal gene transfer.</title>
        <authorList>
            <person name="Pombert J.-F."/>
            <person name="Haag K.L."/>
            <person name="Beidas S."/>
            <person name="Ebert D."/>
            <person name="Keeling P.J."/>
        </authorList>
    </citation>
    <scope>NUCLEOTIDE SEQUENCE [LARGE SCALE GENOMIC DNA]</scope>
    <source>
        <strain evidence="8 9">OC4</strain>
    </source>
</reference>
<dbReference type="Gene3D" id="2.70.40.10">
    <property type="match status" value="1"/>
</dbReference>
<comment type="function">
    <text evidence="6">Involved in nucleotide metabolism via production of dUMP, the immediate precursor of thymidine nucleotides, and decreases the intracellular concentration of dUTP so that uracil cannot be incorporated into DNA.</text>
</comment>
<keyword evidence="6" id="KW-0460">Magnesium</keyword>
<name>A0A0B2UMP4_9MICR</name>
<comment type="similarity">
    <text evidence="2 6">Belongs to the dUTPase family.</text>
</comment>
<accession>A0A0B2UMP4</accession>
<protein>
    <recommendedName>
        <fullName evidence="6">Deoxyuridine 5'-triphosphate nucleotidohydrolase</fullName>
        <shortName evidence="6">dUTPase</shortName>
        <ecNumber evidence="6">3.6.1.23</ecNumber>
    </recommendedName>
    <alternativeName>
        <fullName evidence="6">dUTP pyrophosphatase</fullName>
    </alternativeName>
</protein>
<keyword evidence="9" id="KW-1185">Reference proteome</keyword>
<dbReference type="GeneID" id="26261073"/>
<dbReference type="Proteomes" id="UP000031056">
    <property type="component" value="Unassembled WGS sequence"/>
</dbReference>
<dbReference type="OrthoDB" id="10261072at2759"/>
<dbReference type="EC" id="3.6.1.23" evidence="6"/>
<evidence type="ECO:0000256" key="1">
    <source>
        <dbReference type="ARBA" id="ARBA00005142"/>
    </source>
</evidence>
<dbReference type="UniPathway" id="UPA00610">
    <property type="reaction ID" value="UER00666"/>
</dbReference>
<evidence type="ECO:0000256" key="5">
    <source>
        <dbReference type="ARBA" id="ARBA00023080"/>
    </source>
</evidence>
<comment type="subunit">
    <text evidence="3 6">Homotrimer.</text>
</comment>
<evidence type="ECO:0000256" key="4">
    <source>
        <dbReference type="ARBA" id="ARBA00022801"/>
    </source>
</evidence>
<dbReference type="PANTHER" id="PTHR11241:SF0">
    <property type="entry name" value="DEOXYURIDINE 5'-TRIPHOSPHATE NUCLEOTIDOHYDROLASE"/>
    <property type="match status" value="1"/>
</dbReference>
<dbReference type="HOGENOM" id="CLU_165612_0_0_1"/>
<dbReference type="VEuPathDB" id="MicrosporidiaDB:M896_012300"/>
<dbReference type="InterPro" id="IPR029054">
    <property type="entry name" value="dUTPase-like"/>
</dbReference>
<dbReference type="GO" id="GO:0000287">
    <property type="term" value="F:magnesium ion binding"/>
    <property type="evidence" value="ECO:0007669"/>
    <property type="project" value="UniProtKB-UniRule"/>
</dbReference>
<gene>
    <name evidence="8" type="ORF">M896_012300</name>
</gene>
<comment type="cofactor">
    <cofactor evidence="6">
        <name>Mg(2+)</name>
        <dbReference type="ChEBI" id="CHEBI:18420"/>
    </cofactor>
</comment>